<dbReference type="Pfam" id="PF13401">
    <property type="entry name" value="AAA_22"/>
    <property type="match status" value="1"/>
</dbReference>
<dbReference type="Pfam" id="PF13676">
    <property type="entry name" value="TIR_2"/>
    <property type="match status" value="1"/>
</dbReference>
<dbReference type="RefSeq" id="WP_184674670.1">
    <property type="nucleotide sequence ID" value="NZ_BAABAI010000043.1"/>
</dbReference>
<dbReference type="SUPFAM" id="SSF52200">
    <property type="entry name" value="Toll/Interleukin receptor TIR domain"/>
    <property type="match status" value="1"/>
</dbReference>
<dbReference type="Gene3D" id="3.40.50.10140">
    <property type="entry name" value="Toll/interleukin-1 receptor homology (TIR) domain"/>
    <property type="match status" value="1"/>
</dbReference>
<sequence length="433" mass="48090">MNPYHSSDLFVGRHNHLARLNAMLDRGRSVLLIGGRRVGKTTLLRRVEVGRTLIRTDTTGWDLHDESTALGALLGALKGGDHPAATRPDIRDALDDVRPLALVIDEADRLLQTRWGPGFFAYLRYLDDTYLRDDIAVLLAGGPVLASFKDPDDRGSPPLNTAETSHVQPLDRAAVAELAENADVDMVFDQAGGHAWLTVRLLAALWDGQDQEEALDTVFDHAVTTFHAWHRQLGEDGRDLLRELPMTRQALRASRWREAAVVGRCVGAVRYVDDVLQPGPRIFTEWLLGRPEDELAYDLAISYASEDTAIAHEIQKALKPHFKVFYAPDEQGALWGNDLHRVLPNVYGARSRYVLVLSTNSYVTKHWTRLEYDSVTANTPGRVLLVDFGTLPEDRPAGMVYRGSSPGQLVALIDALRAKLSEEVGQQPPHGVR</sequence>
<dbReference type="AlphaFoldDB" id="A0A7W7WZK1"/>
<dbReference type="InterPro" id="IPR049945">
    <property type="entry name" value="AAA_22"/>
</dbReference>
<dbReference type="SUPFAM" id="SSF52540">
    <property type="entry name" value="P-loop containing nucleoside triphosphate hydrolases"/>
    <property type="match status" value="1"/>
</dbReference>
<dbReference type="Proteomes" id="UP000542674">
    <property type="component" value="Unassembled WGS sequence"/>
</dbReference>
<evidence type="ECO:0000313" key="3">
    <source>
        <dbReference type="EMBL" id="MBB4968943.1"/>
    </source>
</evidence>
<dbReference type="EMBL" id="JACHJS010000001">
    <property type="protein sequence ID" value="MBB4968943.1"/>
    <property type="molecule type" value="Genomic_DNA"/>
</dbReference>
<evidence type="ECO:0000313" key="4">
    <source>
        <dbReference type="Proteomes" id="UP000542674"/>
    </source>
</evidence>
<comment type="caution">
    <text evidence="3">The sequence shown here is derived from an EMBL/GenBank/DDBJ whole genome shotgun (WGS) entry which is preliminary data.</text>
</comment>
<name>A0A7W7WZK1_9PSEU</name>
<evidence type="ECO:0008006" key="5">
    <source>
        <dbReference type="Google" id="ProtNLM"/>
    </source>
</evidence>
<dbReference type="PROSITE" id="PS00039">
    <property type="entry name" value="DEAD_ATP_HELICASE"/>
    <property type="match status" value="1"/>
</dbReference>
<dbReference type="Gene3D" id="3.40.50.300">
    <property type="entry name" value="P-loop containing nucleotide triphosphate hydrolases"/>
    <property type="match status" value="1"/>
</dbReference>
<gene>
    <name evidence="3" type="ORF">F4559_006302</name>
</gene>
<evidence type="ECO:0000259" key="2">
    <source>
        <dbReference type="Pfam" id="PF13676"/>
    </source>
</evidence>
<keyword evidence="4" id="KW-1185">Reference proteome</keyword>
<proteinExistence type="predicted"/>
<dbReference type="GO" id="GO:0007165">
    <property type="term" value="P:signal transduction"/>
    <property type="evidence" value="ECO:0007669"/>
    <property type="project" value="InterPro"/>
</dbReference>
<organism evidence="3 4">
    <name type="scientific">Saccharothrix violaceirubra</name>
    <dbReference type="NCBI Taxonomy" id="413306"/>
    <lineage>
        <taxon>Bacteria</taxon>
        <taxon>Bacillati</taxon>
        <taxon>Actinomycetota</taxon>
        <taxon>Actinomycetes</taxon>
        <taxon>Pseudonocardiales</taxon>
        <taxon>Pseudonocardiaceae</taxon>
        <taxon>Saccharothrix</taxon>
    </lineage>
</organism>
<reference evidence="3 4" key="1">
    <citation type="submission" date="2020-08" db="EMBL/GenBank/DDBJ databases">
        <title>Sequencing the genomes of 1000 actinobacteria strains.</title>
        <authorList>
            <person name="Klenk H.-P."/>
        </authorList>
    </citation>
    <scope>NUCLEOTIDE SEQUENCE [LARGE SCALE GENOMIC DNA]</scope>
    <source>
        <strain evidence="3 4">DSM 45084</strain>
    </source>
</reference>
<dbReference type="InterPro" id="IPR000629">
    <property type="entry name" value="RNA-helicase_DEAD-box_CS"/>
</dbReference>
<dbReference type="GO" id="GO:0016887">
    <property type="term" value="F:ATP hydrolysis activity"/>
    <property type="evidence" value="ECO:0007669"/>
    <property type="project" value="InterPro"/>
</dbReference>
<dbReference type="InterPro" id="IPR027417">
    <property type="entry name" value="P-loop_NTPase"/>
</dbReference>
<dbReference type="InterPro" id="IPR035897">
    <property type="entry name" value="Toll_tir_struct_dom_sf"/>
</dbReference>
<accession>A0A7W7WZK1</accession>
<dbReference type="InterPro" id="IPR000157">
    <property type="entry name" value="TIR_dom"/>
</dbReference>
<feature type="domain" description="TIR" evidence="2">
    <location>
        <begin position="301"/>
        <end position="388"/>
    </location>
</feature>
<feature type="domain" description="ORC1/DEAH AAA+ ATPase" evidence="1">
    <location>
        <begin position="27"/>
        <end position="145"/>
    </location>
</feature>
<evidence type="ECO:0000259" key="1">
    <source>
        <dbReference type="Pfam" id="PF13401"/>
    </source>
</evidence>
<protein>
    <recommendedName>
        <fullName evidence="5">TIR domain-containing protein</fullName>
    </recommendedName>
</protein>